<evidence type="ECO:0000313" key="2">
    <source>
        <dbReference type="Proteomes" id="UP001238370"/>
    </source>
</evidence>
<accession>A0ABY8SAU8</accession>
<organism evidence="1 2">
    <name type="scientific">Edwardsiella anguillarum</name>
    <dbReference type="NCBI Taxonomy" id="1821960"/>
    <lineage>
        <taxon>Bacteria</taxon>
        <taxon>Pseudomonadati</taxon>
        <taxon>Pseudomonadota</taxon>
        <taxon>Gammaproteobacteria</taxon>
        <taxon>Enterobacterales</taxon>
        <taxon>Hafniaceae</taxon>
        <taxon>Edwardsiella</taxon>
    </lineage>
</organism>
<dbReference type="RefSeq" id="WP_081854049.1">
    <property type="nucleotide sequence ID" value="NZ_CP094302.2"/>
</dbReference>
<sequence>MSLLSLLACDVVVTGGGRLAYCLLPTAYCLLPTAYCLLPTAYCLLPTAYCLPRADSIAHQAAQHSRIGVSLSALLARIKSDGGRAVKQNTPIVTSFVGIGNAQEPGWKGYAGIRWLDASLDIDRAYDNGVERRGSRGSARSQALNTAIPSRRCPTIA</sequence>
<evidence type="ECO:0000313" key="1">
    <source>
        <dbReference type="EMBL" id="WHP82770.1"/>
    </source>
</evidence>
<dbReference type="Proteomes" id="UP001238370">
    <property type="component" value="Chromosome"/>
</dbReference>
<gene>
    <name evidence="1" type="ORF">MQ095_13270</name>
</gene>
<proteinExistence type="predicted"/>
<reference evidence="1 2" key="1">
    <citation type="submission" date="2022-03" db="EMBL/GenBank/DDBJ databases">
        <title>Survey of Intraspecific Variation of Edwardsiella anguillarum Isolates from Non-Anguillid Fish Host Originating from Varied Geographic Locations.</title>
        <authorList>
            <person name="Armwood A.R."/>
            <person name="Woodyard E."/>
            <person name="Waldbieser G.C."/>
            <person name="Camus A.C."/>
            <person name="Divya D."/>
            <person name="Tekedar H."/>
            <person name="Soto E."/>
            <person name="Stein C."/>
            <person name="Ucko M."/>
            <person name="Ware C."/>
            <person name="Griffin M.J."/>
        </authorList>
    </citation>
    <scope>NUCLEOTIDE SEQUENCE [LARGE SCALE GENOMIC DNA]</scope>
    <source>
        <strain evidence="1 2">R18-35-2</strain>
    </source>
</reference>
<name>A0ABY8SAU8_9GAMM</name>
<keyword evidence="2" id="KW-1185">Reference proteome</keyword>
<protein>
    <submittedName>
        <fullName evidence="1">Uncharacterized protein</fullName>
    </submittedName>
</protein>
<dbReference type="EMBL" id="CP094302">
    <property type="protein sequence ID" value="WHP82770.1"/>
    <property type="molecule type" value="Genomic_DNA"/>
</dbReference>